<dbReference type="GO" id="GO:0008270">
    <property type="term" value="F:zinc ion binding"/>
    <property type="evidence" value="ECO:0007669"/>
    <property type="project" value="UniProtKB-KW"/>
</dbReference>
<evidence type="ECO:0000313" key="13">
    <source>
        <dbReference type="Proteomes" id="UP000265040"/>
    </source>
</evidence>
<reference evidence="12" key="3">
    <citation type="submission" date="2025-09" db="UniProtKB">
        <authorList>
            <consortium name="Ensembl"/>
        </authorList>
    </citation>
    <scope>IDENTIFICATION</scope>
</reference>
<evidence type="ECO:0000256" key="6">
    <source>
        <dbReference type="ARBA" id="ARBA00023015"/>
    </source>
</evidence>
<dbReference type="GO" id="GO:0001708">
    <property type="term" value="P:cell fate specification"/>
    <property type="evidence" value="ECO:0007669"/>
    <property type="project" value="UniProtKB-ARBA"/>
</dbReference>
<dbReference type="Proteomes" id="UP000265040">
    <property type="component" value="Chromosome 6"/>
</dbReference>
<evidence type="ECO:0000256" key="9">
    <source>
        <dbReference type="ARBA" id="ARBA00038474"/>
    </source>
</evidence>
<keyword evidence="7" id="KW-0804">Transcription</keyword>
<protein>
    <recommendedName>
        <fullName evidence="11">C2H2-type domain-containing protein</fullName>
    </recommendedName>
</protein>
<name>A0A3Q1IE34_ANATE</name>
<dbReference type="GO" id="GO:0005634">
    <property type="term" value="C:nucleus"/>
    <property type="evidence" value="ECO:0007669"/>
    <property type="project" value="UniProtKB-SubCell"/>
</dbReference>
<dbReference type="GO" id="GO:0061061">
    <property type="term" value="P:muscle structure development"/>
    <property type="evidence" value="ECO:0007669"/>
    <property type="project" value="UniProtKB-ARBA"/>
</dbReference>
<dbReference type="PANTHER" id="PTHR23233">
    <property type="entry name" value="SAL-LIKE PROTEIN"/>
    <property type="match status" value="1"/>
</dbReference>
<dbReference type="PROSITE" id="PS00028">
    <property type="entry name" value="ZINC_FINGER_C2H2_1"/>
    <property type="match status" value="1"/>
</dbReference>
<dbReference type="GO" id="GO:0000978">
    <property type="term" value="F:RNA polymerase II cis-regulatory region sequence-specific DNA binding"/>
    <property type="evidence" value="ECO:0007669"/>
    <property type="project" value="TreeGrafter"/>
</dbReference>
<dbReference type="GO" id="GO:0048699">
    <property type="term" value="P:generation of neurons"/>
    <property type="evidence" value="ECO:0007669"/>
    <property type="project" value="UniProtKB-ARBA"/>
</dbReference>
<dbReference type="Pfam" id="PF00096">
    <property type="entry name" value="zf-C2H2"/>
    <property type="match status" value="1"/>
</dbReference>
<dbReference type="SMART" id="SM00355">
    <property type="entry name" value="ZnF_C2H2"/>
    <property type="match status" value="1"/>
</dbReference>
<keyword evidence="5" id="KW-0862">Zinc</keyword>
<dbReference type="GO" id="GO:0048646">
    <property type="term" value="P:anatomical structure formation involved in morphogenesis"/>
    <property type="evidence" value="ECO:0007669"/>
    <property type="project" value="UniProtKB-ARBA"/>
</dbReference>
<dbReference type="GeneTree" id="ENSGT00940000155938"/>
<evidence type="ECO:0000256" key="4">
    <source>
        <dbReference type="ARBA" id="ARBA00022771"/>
    </source>
</evidence>
<dbReference type="InParanoid" id="A0A3Q1IE34"/>
<comment type="subcellular location">
    <subcellularLocation>
        <location evidence="1">Nucleus</location>
    </subcellularLocation>
</comment>
<feature type="domain" description="C2H2-type" evidence="11">
    <location>
        <begin position="183"/>
        <end position="210"/>
    </location>
</feature>
<dbReference type="OrthoDB" id="9622403at2759"/>
<dbReference type="InterPro" id="IPR013087">
    <property type="entry name" value="Znf_C2H2_type"/>
</dbReference>
<sequence>MRICCPPAELSVHPSAGEPTVNNAPSQDRCVSSRRSLSSVSAVSPLLQQLLTLQMQQIHQLNDHFISKRSQDSLSPQSPSGSELTASHSAPIISAIVEDLDALAALAQQNKDVPPNPFICPTPTLFSGLLLLKHVENRKLQLLSETTDKVVLDPNECLVSHRTLSCQSGLRMHYRTHTGKRPYQCKLCSRSFTTKGNLKIHQAVHRSASLRRIQHSSAKGSSPVLWFCSNTCTWKVTSPAVYIRDISRI</sequence>
<dbReference type="SUPFAM" id="SSF57667">
    <property type="entry name" value="beta-beta-alpha zinc fingers"/>
    <property type="match status" value="1"/>
</dbReference>
<evidence type="ECO:0000256" key="8">
    <source>
        <dbReference type="ARBA" id="ARBA00023242"/>
    </source>
</evidence>
<keyword evidence="2" id="KW-0479">Metal-binding</keyword>
<dbReference type="PANTHER" id="PTHR23233:SF15">
    <property type="entry name" value="SAL-LIKE PROTEIN 2"/>
    <property type="match status" value="1"/>
</dbReference>
<accession>A0A3Q1IE34</accession>
<evidence type="ECO:0000256" key="5">
    <source>
        <dbReference type="ARBA" id="ARBA00022833"/>
    </source>
</evidence>
<evidence type="ECO:0000256" key="1">
    <source>
        <dbReference type="ARBA" id="ARBA00004123"/>
    </source>
</evidence>
<keyword evidence="4 10" id="KW-0863">Zinc-finger</keyword>
<proteinExistence type="inferred from homology"/>
<dbReference type="STRING" id="64144.ENSATEP00000019877"/>
<reference evidence="12" key="2">
    <citation type="submission" date="2025-08" db="UniProtKB">
        <authorList>
            <consortium name="Ensembl"/>
        </authorList>
    </citation>
    <scope>IDENTIFICATION</scope>
</reference>
<evidence type="ECO:0000313" key="12">
    <source>
        <dbReference type="Ensembl" id="ENSATEP00000019877.2"/>
    </source>
</evidence>
<dbReference type="FunFam" id="3.30.160.60:FF:002381">
    <property type="entry name" value="Putative spalt protein"/>
    <property type="match status" value="1"/>
</dbReference>
<dbReference type="AlphaFoldDB" id="A0A3Q1IE34"/>
<evidence type="ECO:0000259" key="11">
    <source>
        <dbReference type="PROSITE" id="PS50157"/>
    </source>
</evidence>
<dbReference type="GO" id="GO:0009791">
    <property type="term" value="P:post-embryonic development"/>
    <property type="evidence" value="ECO:0007669"/>
    <property type="project" value="UniProtKB-ARBA"/>
</dbReference>
<feature type="domain" description="C2H2-type" evidence="11">
    <location>
        <begin position="155"/>
        <end position="182"/>
    </location>
</feature>
<evidence type="ECO:0000256" key="10">
    <source>
        <dbReference type="PROSITE-ProRule" id="PRU00042"/>
    </source>
</evidence>
<evidence type="ECO:0000256" key="3">
    <source>
        <dbReference type="ARBA" id="ARBA00022737"/>
    </source>
</evidence>
<dbReference type="FunFam" id="3.30.160.60:FF:000025">
    <property type="entry name" value="Spalt-like transcription factor 1"/>
    <property type="match status" value="1"/>
</dbReference>
<evidence type="ECO:0000256" key="7">
    <source>
        <dbReference type="ARBA" id="ARBA00023163"/>
    </source>
</evidence>
<organism evidence="12 13">
    <name type="scientific">Anabas testudineus</name>
    <name type="common">Climbing perch</name>
    <name type="synonym">Anthias testudineus</name>
    <dbReference type="NCBI Taxonomy" id="64144"/>
    <lineage>
        <taxon>Eukaryota</taxon>
        <taxon>Metazoa</taxon>
        <taxon>Chordata</taxon>
        <taxon>Craniata</taxon>
        <taxon>Vertebrata</taxon>
        <taxon>Euteleostomi</taxon>
        <taxon>Actinopterygii</taxon>
        <taxon>Neopterygii</taxon>
        <taxon>Teleostei</taxon>
        <taxon>Neoteleostei</taxon>
        <taxon>Acanthomorphata</taxon>
        <taxon>Anabantaria</taxon>
        <taxon>Anabantiformes</taxon>
        <taxon>Anabantoidei</taxon>
        <taxon>Anabantidae</taxon>
        <taxon>Anabas</taxon>
    </lineage>
</organism>
<dbReference type="InterPro" id="IPR051565">
    <property type="entry name" value="Sal_C2H2-zinc-finger"/>
</dbReference>
<dbReference type="InterPro" id="IPR036236">
    <property type="entry name" value="Znf_C2H2_sf"/>
</dbReference>
<keyword evidence="13" id="KW-1185">Reference proteome</keyword>
<keyword evidence="3" id="KW-0677">Repeat</keyword>
<evidence type="ECO:0000256" key="2">
    <source>
        <dbReference type="ARBA" id="ARBA00022723"/>
    </source>
</evidence>
<dbReference type="GO" id="GO:0048513">
    <property type="term" value="P:animal organ development"/>
    <property type="evidence" value="ECO:0007669"/>
    <property type="project" value="UniProtKB-ARBA"/>
</dbReference>
<keyword evidence="8" id="KW-0539">Nucleus</keyword>
<dbReference type="Gene3D" id="3.30.160.60">
    <property type="entry name" value="Classic Zinc Finger"/>
    <property type="match status" value="2"/>
</dbReference>
<dbReference type="GO" id="GO:0000981">
    <property type="term" value="F:DNA-binding transcription factor activity, RNA polymerase II-specific"/>
    <property type="evidence" value="ECO:0007669"/>
    <property type="project" value="TreeGrafter"/>
</dbReference>
<dbReference type="PROSITE" id="PS50157">
    <property type="entry name" value="ZINC_FINGER_C2H2_2"/>
    <property type="match status" value="2"/>
</dbReference>
<comment type="similarity">
    <text evidence="9">Belongs to the sal C2H2-type zinc-finger protein family.</text>
</comment>
<reference evidence="12" key="1">
    <citation type="submission" date="2021-04" db="EMBL/GenBank/DDBJ databases">
        <authorList>
            <consortium name="Wellcome Sanger Institute Data Sharing"/>
        </authorList>
    </citation>
    <scope>NUCLEOTIDE SEQUENCE [LARGE SCALE GENOMIC DNA]</scope>
</reference>
<keyword evidence="6" id="KW-0805">Transcription regulation</keyword>
<dbReference type="Ensembl" id="ENSATET00000020221.2">
    <property type="protein sequence ID" value="ENSATEP00000019877.2"/>
    <property type="gene ID" value="ENSATEG00000013859.2"/>
</dbReference>